<reference evidence="6" key="1">
    <citation type="journal article" date="2019" name="Int. J. Syst. Evol. Microbiol.">
        <title>The Global Catalogue of Microorganisms (GCM) 10K type strain sequencing project: providing services to taxonomists for standard genome sequencing and annotation.</title>
        <authorList>
            <consortium name="The Broad Institute Genomics Platform"/>
            <consortium name="The Broad Institute Genome Sequencing Center for Infectious Disease"/>
            <person name="Wu L."/>
            <person name="Ma J."/>
        </authorList>
    </citation>
    <scope>NUCLEOTIDE SEQUENCE [LARGE SCALE GENOMIC DNA]</scope>
    <source>
        <strain evidence="6">JCM 16578</strain>
    </source>
</reference>
<keyword evidence="1" id="KW-0805">Transcription regulation</keyword>
<dbReference type="PANTHER" id="PTHR30154">
    <property type="entry name" value="LEUCINE-RESPONSIVE REGULATORY PROTEIN"/>
    <property type="match status" value="1"/>
</dbReference>
<evidence type="ECO:0000313" key="5">
    <source>
        <dbReference type="EMBL" id="GAA3864487.1"/>
    </source>
</evidence>
<dbReference type="InterPro" id="IPR019887">
    <property type="entry name" value="Tscrpt_reg_AsnC/Lrp_C"/>
</dbReference>
<dbReference type="PROSITE" id="PS50956">
    <property type="entry name" value="HTH_ASNC_2"/>
    <property type="match status" value="1"/>
</dbReference>
<evidence type="ECO:0000313" key="6">
    <source>
        <dbReference type="Proteomes" id="UP001501563"/>
    </source>
</evidence>
<name>A0ABP7K498_9ACTN</name>
<dbReference type="PROSITE" id="PS00519">
    <property type="entry name" value="HTH_ASNC_1"/>
    <property type="match status" value="1"/>
</dbReference>
<accession>A0ABP7K498</accession>
<gene>
    <name evidence="5" type="ORF">GCM10022207_30910</name>
</gene>
<dbReference type="PRINTS" id="PR00033">
    <property type="entry name" value="HTHASNC"/>
</dbReference>
<dbReference type="Pfam" id="PF01037">
    <property type="entry name" value="AsnC_trans_reg"/>
    <property type="match status" value="1"/>
</dbReference>
<dbReference type="PANTHER" id="PTHR30154:SF54">
    <property type="entry name" value="POSSIBLE TRANSCRIPTIONAL REGULATORY PROTEIN (PROBABLY LRP_ASNC-FAMILY)"/>
    <property type="match status" value="1"/>
</dbReference>
<dbReference type="SUPFAM" id="SSF54909">
    <property type="entry name" value="Dimeric alpha+beta barrel"/>
    <property type="match status" value="1"/>
</dbReference>
<comment type="caution">
    <text evidence="5">The sequence shown here is derived from an EMBL/GenBank/DDBJ whole genome shotgun (WGS) entry which is preliminary data.</text>
</comment>
<dbReference type="InterPro" id="IPR000485">
    <property type="entry name" value="AsnC-type_HTH_dom"/>
</dbReference>
<dbReference type="SUPFAM" id="SSF46785">
    <property type="entry name" value="Winged helix' DNA-binding domain"/>
    <property type="match status" value="1"/>
</dbReference>
<evidence type="ECO:0000256" key="1">
    <source>
        <dbReference type="ARBA" id="ARBA00023015"/>
    </source>
</evidence>
<dbReference type="Gene3D" id="1.10.10.10">
    <property type="entry name" value="Winged helix-like DNA-binding domain superfamily/Winged helix DNA-binding domain"/>
    <property type="match status" value="1"/>
</dbReference>
<dbReference type="Pfam" id="PF13412">
    <property type="entry name" value="HTH_24"/>
    <property type="match status" value="1"/>
</dbReference>
<dbReference type="EMBL" id="BAAAZA010000007">
    <property type="protein sequence ID" value="GAA3864487.1"/>
    <property type="molecule type" value="Genomic_DNA"/>
</dbReference>
<dbReference type="Gene3D" id="3.30.70.920">
    <property type="match status" value="1"/>
</dbReference>
<sequence>MATDTCPAETSCTSRAGWRAMYKVRSDGPYTALHAAYGGRMDMDALDRALLRELQDDARQTNRDLAAKTGVSPSTSLERVRLLRERGVITGYHAAVELEALGRPVQALIAVRIRPPARPVIEGFREWAARLPETIGLFVTSGSHDFLIHIAVPDVNGVYAFVIDRLTERREVADVQTTLAYEHVRSRRIEPAAERPRDRRKGR</sequence>
<proteinExistence type="predicted"/>
<feature type="domain" description="HTH asnC-type" evidence="4">
    <location>
        <begin position="43"/>
        <end position="104"/>
    </location>
</feature>
<dbReference type="SMART" id="SM00344">
    <property type="entry name" value="HTH_ASNC"/>
    <property type="match status" value="1"/>
</dbReference>
<dbReference type="InterPro" id="IPR019888">
    <property type="entry name" value="Tscrpt_reg_AsnC-like"/>
</dbReference>
<dbReference type="Proteomes" id="UP001501563">
    <property type="component" value="Unassembled WGS sequence"/>
</dbReference>
<keyword evidence="6" id="KW-1185">Reference proteome</keyword>
<dbReference type="InterPro" id="IPR019885">
    <property type="entry name" value="Tscrpt_reg_HTH_AsnC-type_CS"/>
</dbReference>
<dbReference type="InterPro" id="IPR036390">
    <property type="entry name" value="WH_DNA-bd_sf"/>
</dbReference>
<organism evidence="5 6">
    <name type="scientific">Streptomyces lannensis</name>
    <dbReference type="NCBI Taxonomy" id="766498"/>
    <lineage>
        <taxon>Bacteria</taxon>
        <taxon>Bacillati</taxon>
        <taxon>Actinomycetota</taxon>
        <taxon>Actinomycetes</taxon>
        <taxon>Kitasatosporales</taxon>
        <taxon>Streptomycetaceae</taxon>
        <taxon>Streptomyces</taxon>
    </lineage>
</organism>
<evidence type="ECO:0000256" key="2">
    <source>
        <dbReference type="ARBA" id="ARBA00023125"/>
    </source>
</evidence>
<keyword evidence="3" id="KW-0804">Transcription</keyword>
<dbReference type="InterPro" id="IPR036388">
    <property type="entry name" value="WH-like_DNA-bd_sf"/>
</dbReference>
<evidence type="ECO:0000256" key="3">
    <source>
        <dbReference type="ARBA" id="ARBA00023163"/>
    </source>
</evidence>
<protein>
    <submittedName>
        <fullName evidence="5">Lrp/AsnC family transcriptional regulator</fullName>
    </submittedName>
</protein>
<keyword evidence="2" id="KW-0238">DNA-binding</keyword>
<evidence type="ECO:0000259" key="4">
    <source>
        <dbReference type="PROSITE" id="PS50956"/>
    </source>
</evidence>
<dbReference type="InterPro" id="IPR011008">
    <property type="entry name" value="Dimeric_a/b-barrel"/>
</dbReference>